<accession>A0A6P4FHI1</accession>
<keyword evidence="2" id="KW-0732">Signal</keyword>
<feature type="compositionally biased region" description="Basic and acidic residues" evidence="1">
    <location>
        <begin position="127"/>
        <end position="137"/>
    </location>
</feature>
<reference evidence="3" key="3">
    <citation type="submission" date="2025-05" db="UniProtKB">
        <authorList>
            <consortium name="EnsemblMetazoa"/>
        </authorList>
    </citation>
    <scope>IDENTIFICATION</scope>
</reference>
<reference evidence="5" key="2">
    <citation type="submission" date="2025-04" db="UniProtKB">
        <authorList>
            <consortium name="RefSeq"/>
        </authorList>
    </citation>
    <scope>IDENTIFICATION</scope>
</reference>
<feature type="region of interest" description="Disordered" evidence="1">
    <location>
        <begin position="110"/>
        <end position="177"/>
    </location>
</feature>
<name>A0A6P4FHI1_DRORH</name>
<dbReference type="GeneID" id="108051218"/>
<evidence type="ECO:0000256" key="2">
    <source>
        <dbReference type="SAM" id="SignalP"/>
    </source>
</evidence>
<dbReference type="RefSeq" id="XP_016988719.1">
    <property type="nucleotide sequence ID" value="XM_017133230.1"/>
</dbReference>
<gene>
    <name evidence="5" type="primary">LOC108051218</name>
    <name evidence="3" type="synonym">108051218</name>
</gene>
<sequence>MRYLLVAIAWVTSCSYSIALVHYLKLEKGANGCKSPKGNEMAVGDIEQDDKTCGVITCQNLEGDAFVYFCQIPVTFAECVETAVLTDVDFPQCCWTCAAWKNCGGAPAAEGGQGAAEGEAPAEGEEAAARSGKERSKGKGGNKRGTTKPEGSTLPDGNGNIKFGGGSPISKFGEDGM</sequence>
<organism evidence="5">
    <name type="scientific">Drosophila rhopaloa</name>
    <name type="common">Fruit fly</name>
    <dbReference type="NCBI Taxonomy" id="1041015"/>
    <lineage>
        <taxon>Eukaryota</taxon>
        <taxon>Metazoa</taxon>
        <taxon>Ecdysozoa</taxon>
        <taxon>Arthropoda</taxon>
        <taxon>Hexapoda</taxon>
        <taxon>Insecta</taxon>
        <taxon>Pterygota</taxon>
        <taxon>Neoptera</taxon>
        <taxon>Endopterygota</taxon>
        <taxon>Diptera</taxon>
        <taxon>Brachycera</taxon>
        <taxon>Muscomorpha</taxon>
        <taxon>Ephydroidea</taxon>
        <taxon>Drosophilidae</taxon>
        <taxon>Drosophila</taxon>
        <taxon>Sophophora</taxon>
    </lineage>
</organism>
<dbReference type="Proteomes" id="UP001652680">
    <property type="component" value="Unassembled WGS sequence"/>
</dbReference>
<evidence type="ECO:0000313" key="4">
    <source>
        <dbReference type="Proteomes" id="UP001652680"/>
    </source>
</evidence>
<feature type="chain" id="PRO_5027559664" evidence="2">
    <location>
        <begin position="20"/>
        <end position="177"/>
    </location>
</feature>
<reference evidence="4" key="1">
    <citation type="journal article" date="2021" name="Elife">
        <title>Highly contiguous assemblies of 101 drosophilid genomes.</title>
        <authorList>
            <person name="Kim B.Y."/>
            <person name="Wang J.R."/>
            <person name="Miller D.E."/>
            <person name="Barmina O."/>
            <person name="Delaney E."/>
            <person name="Thompson A."/>
            <person name="Comeault A.A."/>
            <person name="Peede D."/>
            <person name="D'Agostino E.R."/>
            <person name="Pelaez J."/>
            <person name="Aguilar J.M."/>
            <person name="Haji D."/>
            <person name="Matsunaga T."/>
            <person name="Armstrong E.E."/>
            <person name="Zych M."/>
            <person name="Ogawa Y."/>
            <person name="Stamenkovic-Radak M."/>
            <person name="Jelic M."/>
            <person name="Veselinovic M.S."/>
            <person name="Tanaskovic M."/>
            <person name="Eric P."/>
            <person name="Gao J.J."/>
            <person name="Katoh T.K."/>
            <person name="Toda M.J."/>
            <person name="Watabe H."/>
            <person name="Watada M."/>
            <person name="Davis J.S."/>
            <person name="Moyle L.C."/>
            <person name="Manoli G."/>
            <person name="Bertolini E."/>
            <person name="Kostal V."/>
            <person name="Hawley R.S."/>
            <person name="Takahashi A."/>
            <person name="Jones C.D."/>
            <person name="Price D.K."/>
            <person name="Whiteman N."/>
            <person name="Kopp A."/>
            <person name="Matute D.R."/>
            <person name="Petrov D.A."/>
        </authorList>
    </citation>
    <scope>NUCLEOTIDE SEQUENCE [LARGE SCALE GENOMIC DNA]</scope>
</reference>
<evidence type="ECO:0000256" key="1">
    <source>
        <dbReference type="SAM" id="MobiDB-lite"/>
    </source>
</evidence>
<protein>
    <submittedName>
        <fullName evidence="5">Uncharacterized protein LOC108051218</fullName>
    </submittedName>
</protein>
<proteinExistence type="predicted"/>
<dbReference type="EnsemblMetazoa" id="XM_017133230.1">
    <property type="protein sequence ID" value="XP_016988719.1"/>
    <property type="gene ID" value="LOC108051218"/>
</dbReference>
<feature type="compositionally biased region" description="Low complexity" evidence="1">
    <location>
        <begin position="110"/>
        <end position="119"/>
    </location>
</feature>
<feature type="signal peptide" evidence="2">
    <location>
        <begin position="1"/>
        <end position="19"/>
    </location>
</feature>
<evidence type="ECO:0000313" key="3">
    <source>
        <dbReference type="EnsemblMetazoa" id="XP_016988719.1"/>
    </source>
</evidence>
<evidence type="ECO:0000313" key="5">
    <source>
        <dbReference type="RefSeq" id="XP_016988719.1"/>
    </source>
</evidence>
<dbReference type="AlphaFoldDB" id="A0A6P4FHI1"/>
<dbReference type="OrthoDB" id="7854947at2759"/>
<keyword evidence="4" id="KW-1185">Reference proteome</keyword>